<dbReference type="Pfam" id="PF13407">
    <property type="entry name" value="Peripla_BP_4"/>
    <property type="match status" value="1"/>
</dbReference>
<dbReference type="EMBL" id="NIDE01000020">
    <property type="protein sequence ID" value="OWK34573.1"/>
    <property type="molecule type" value="Genomic_DNA"/>
</dbReference>
<dbReference type="Proteomes" id="UP000214646">
    <property type="component" value="Unassembled WGS sequence"/>
</dbReference>
<dbReference type="InterPro" id="IPR050555">
    <property type="entry name" value="Bact_Solute-Bind_Prot2"/>
</dbReference>
<dbReference type="RefSeq" id="WP_088260832.1">
    <property type="nucleotide sequence ID" value="NZ_NIDE01000020.1"/>
</dbReference>
<dbReference type="PANTHER" id="PTHR30036:SF7">
    <property type="entry name" value="ABC TRANSPORTER PERIPLASMIC-BINDING PROTEIN YPHF"/>
    <property type="match status" value="1"/>
</dbReference>
<organism evidence="4 5">
    <name type="scientific">Fimbriiglobus ruber</name>
    <dbReference type="NCBI Taxonomy" id="1908690"/>
    <lineage>
        <taxon>Bacteria</taxon>
        <taxon>Pseudomonadati</taxon>
        <taxon>Planctomycetota</taxon>
        <taxon>Planctomycetia</taxon>
        <taxon>Gemmatales</taxon>
        <taxon>Gemmataceae</taxon>
        <taxon>Fimbriiglobus</taxon>
    </lineage>
</organism>
<keyword evidence="5" id="KW-1185">Reference proteome</keyword>
<feature type="domain" description="Periplasmic binding protein" evidence="3">
    <location>
        <begin position="38"/>
        <end position="303"/>
    </location>
</feature>
<reference evidence="5" key="1">
    <citation type="submission" date="2017-06" db="EMBL/GenBank/DDBJ databases">
        <title>Genome analysis of Fimbriiglobus ruber SP5, the first member of the order Planctomycetales with confirmed chitinolytic capability.</title>
        <authorList>
            <person name="Ravin N.V."/>
            <person name="Rakitin A.L."/>
            <person name="Ivanova A.A."/>
            <person name="Beletsky A.V."/>
            <person name="Kulichevskaya I.S."/>
            <person name="Mardanov A.V."/>
            <person name="Dedysh S.N."/>
        </authorList>
    </citation>
    <scope>NUCLEOTIDE SEQUENCE [LARGE SCALE GENOMIC DNA]</scope>
    <source>
        <strain evidence="5">SP5</strain>
    </source>
</reference>
<dbReference type="SUPFAM" id="SSF53822">
    <property type="entry name" value="Periplasmic binding protein-like I"/>
    <property type="match status" value="1"/>
</dbReference>
<dbReference type="PANTHER" id="PTHR30036">
    <property type="entry name" value="D-XYLOSE-BINDING PERIPLASMIC PROTEIN"/>
    <property type="match status" value="1"/>
</dbReference>
<dbReference type="AlphaFoldDB" id="A0A225D0W2"/>
<gene>
    <name evidence="4" type="ORF">FRUB_10544</name>
</gene>
<sequence>MWAHVRALGVVAVAIGVAAIPACSGSKTTGGRPKVAVVTNCTAEFWSICEAGATKAGKDFDVDVIFRQPDKMEVSSQMEIVEAVLKQGISGIAVSVINPSEQTPDLRRISKQTSFLAMDNDAPESGRLCYIGIDNYEAGKAVGRLVKKAMPEGGTVAMFIGGTDSANAKARIGGVLDELAGQKDAKGPQYGKYELLDNEPKTDKGKEETAQDNAKDVLNKLNGKNKSVALVGLYAYNPKANILAVRAMKDKQFANLKLVGFDEDAVTLDAISKGDIVGTVVQDPFDYGYQAVKVLAAVARGDKSAPEKAKPTPYRVITKDGGPEETVDGIKVLNLKAADFAQILKDQVASAGK</sequence>
<protein>
    <submittedName>
        <fullName evidence="4">Sugar ABC transporter</fullName>
    </submittedName>
</protein>
<dbReference type="Gene3D" id="3.40.50.2300">
    <property type="match status" value="2"/>
</dbReference>
<comment type="subcellular location">
    <subcellularLocation>
        <location evidence="1">Cell envelope</location>
    </subcellularLocation>
</comment>
<proteinExistence type="inferred from homology"/>
<comment type="similarity">
    <text evidence="2">Belongs to the bacterial solute-binding protein 2 family.</text>
</comment>
<name>A0A225D0W2_9BACT</name>
<dbReference type="GO" id="GO:0030288">
    <property type="term" value="C:outer membrane-bounded periplasmic space"/>
    <property type="evidence" value="ECO:0007669"/>
    <property type="project" value="TreeGrafter"/>
</dbReference>
<dbReference type="InterPro" id="IPR025997">
    <property type="entry name" value="SBP_2_dom"/>
</dbReference>
<evidence type="ECO:0000256" key="2">
    <source>
        <dbReference type="ARBA" id="ARBA00007639"/>
    </source>
</evidence>
<evidence type="ECO:0000259" key="3">
    <source>
        <dbReference type="Pfam" id="PF13407"/>
    </source>
</evidence>
<dbReference type="InterPro" id="IPR028082">
    <property type="entry name" value="Peripla_BP_I"/>
</dbReference>
<accession>A0A225D0W2</accession>
<evidence type="ECO:0000313" key="5">
    <source>
        <dbReference type="Proteomes" id="UP000214646"/>
    </source>
</evidence>
<dbReference type="GO" id="GO:0030246">
    <property type="term" value="F:carbohydrate binding"/>
    <property type="evidence" value="ECO:0007669"/>
    <property type="project" value="TreeGrafter"/>
</dbReference>
<evidence type="ECO:0000313" key="4">
    <source>
        <dbReference type="EMBL" id="OWK34573.1"/>
    </source>
</evidence>
<dbReference type="OrthoDB" id="569491at2"/>
<comment type="caution">
    <text evidence="4">The sequence shown here is derived from an EMBL/GenBank/DDBJ whole genome shotgun (WGS) entry which is preliminary data.</text>
</comment>
<evidence type="ECO:0000256" key="1">
    <source>
        <dbReference type="ARBA" id="ARBA00004196"/>
    </source>
</evidence>